<organism evidence="1 2">
    <name type="scientific">Serratia aquatilis</name>
    <dbReference type="NCBI Taxonomy" id="1737515"/>
    <lineage>
        <taxon>Bacteria</taxon>
        <taxon>Pseudomonadati</taxon>
        <taxon>Pseudomonadota</taxon>
        <taxon>Gammaproteobacteria</taxon>
        <taxon>Enterobacterales</taxon>
        <taxon>Yersiniaceae</taxon>
        <taxon>Serratia</taxon>
    </lineage>
</organism>
<gene>
    <name evidence="1" type="ORF">ACFFJ3_06385</name>
</gene>
<keyword evidence="2" id="KW-1185">Reference proteome</keyword>
<evidence type="ECO:0000313" key="1">
    <source>
        <dbReference type="EMBL" id="MFC0226131.1"/>
    </source>
</evidence>
<proteinExistence type="predicted"/>
<protein>
    <recommendedName>
        <fullName evidence="3">Lipoprotein</fullName>
    </recommendedName>
</protein>
<name>A0ABV6EAU1_9GAMM</name>
<dbReference type="EMBL" id="JBHLXG010000004">
    <property type="protein sequence ID" value="MFC0226131.1"/>
    <property type="molecule type" value="Genomic_DNA"/>
</dbReference>
<dbReference type="PROSITE" id="PS51257">
    <property type="entry name" value="PROKAR_LIPOPROTEIN"/>
    <property type="match status" value="1"/>
</dbReference>
<dbReference type="Proteomes" id="UP001589792">
    <property type="component" value="Unassembled WGS sequence"/>
</dbReference>
<accession>A0ABV6EAU1</accession>
<comment type="caution">
    <text evidence="1">The sequence shown here is derived from an EMBL/GenBank/DDBJ whole genome shotgun (WGS) entry which is preliminary data.</text>
</comment>
<reference evidence="1 2" key="1">
    <citation type="submission" date="2024-09" db="EMBL/GenBank/DDBJ databases">
        <authorList>
            <person name="Sun Q."/>
            <person name="Mori K."/>
        </authorList>
    </citation>
    <scope>NUCLEOTIDE SEQUENCE [LARGE SCALE GENOMIC DNA]</scope>
    <source>
        <strain evidence="1 2">CCM 8626</strain>
    </source>
</reference>
<sequence>MKKILLLVSLIILSGCYLTEKENMATDPVFTGKTQKTPELFMECVLNSWNEESPTPIYSEPTVNGYTVQINDMKNGIVMLLEVTHAKNGTGSDFKFHKKEYMSHYETIIFDCK</sequence>
<evidence type="ECO:0000313" key="2">
    <source>
        <dbReference type="Proteomes" id="UP001589792"/>
    </source>
</evidence>
<dbReference type="RefSeq" id="WP_380673827.1">
    <property type="nucleotide sequence ID" value="NZ_CP173186.1"/>
</dbReference>
<evidence type="ECO:0008006" key="3">
    <source>
        <dbReference type="Google" id="ProtNLM"/>
    </source>
</evidence>